<name>A0A2C6JFT6_9APIC</name>
<gene>
    <name evidence="4" type="ORF">CSUI_009703</name>
</gene>
<feature type="compositionally biased region" description="Polar residues" evidence="2">
    <location>
        <begin position="118"/>
        <end position="127"/>
    </location>
</feature>
<feature type="compositionally biased region" description="Basic and acidic residues" evidence="2">
    <location>
        <begin position="1081"/>
        <end position="1104"/>
    </location>
</feature>
<feature type="compositionally biased region" description="Basic and acidic residues" evidence="2">
    <location>
        <begin position="1025"/>
        <end position="1039"/>
    </location>
</feature>
<dbReference type="SMART" id="SM00698">
    <property type="entry name" value="MORN"/>
    <property type="match status" value="9"/>
</dbReference>
<feature type="region of interest" description="Disordered" evidence="2">
    <location>
        <begin position="649"/>
        <end position="676"/>
    </location>
</feature>
<feature type="region of interest" description="Disordered" evidence="2">
    <location>
        <begin position="1241"/>
        <end position="1271"/>
    </location>
</feature>
<reference evidence="4 5" key="1">
    <citation type="journal article" date="2017" name="Int. J. Parasitol.">
        <title>The genome of the protozoan parasite Cystoisospora suis and a reverse vaccinology approach to identify vaccine candidates.</title>
        <authorList>
            <person name="Palmieri N."/>
            <person name="Shrestha A."/>
            <person name="Ruttkowski B."/>
            <person name="Beck T."/>
            <person name="Vogl C."/>
            <person name="Tomley F."/>
            <person name="Blake D.P."/>
            <person name="Joachim A."/>
        </authorList>
    </citation>
    <scope>NUCLEOTIDE SEQUENCE [LARGE SCALE GENOMIC DNA]</scope>
    <source>
        <strain evidence="4 5">Wien I</strain>
    </source>
</reference>
<feature type="region of interest" description="Disordered" evidence="2">
    <location>
        <begin position="371"/>
        <end position="488"/>
    </location>
</feature>
<feature type="compositionally biased region" description="Pro residues" evidence="2">
    <location>
        <begin position="665"/>
        <end position="674"/>
    </location>
</feature>
<feature type="compositionally biased region" description="Low complexity" evidence="2">
    <location>
        <begin position="1"/>
        <end position="56"/>
    </location>
</feature>
<dbReference type="EMBL" id="MIGC01005884">
    <property type="protein sequence ID" value="PHJ16481.1"/>
    <property type="molecule type" value="Genomic_DNA"/>
</dbReference>
<dbReference type="PANTHER" id="PTHR43215">
    <property type="entry name" value="RADIAL SPOKE HEAD 1 HOMOLOG"/>
    <property type="match status" value="1"/>
</dbReference>
<feature type="compositionally biased region" description="Basic and acidic residues" evidence="2">
    <location>
        <begin position="433"/>
        <end position="445"/>
    </location>
</feature>
<dbReference type="RefSeq" id="XP_067918210.1">
    <property type="nucleotide sequence ID" value="XM_068069814.1"/>
</dbReference>
<feature type="non-terminal residue" evidence="4">
    <location>
        <position position="1"/>
    </location>
</feature>
<feature type="compositionally biased region" description="Basic and acidic residues" evidence="2">
    <location>
        <begin position="979"/>
        <end position="1015"/>
    </location>
</feature>
<dbReference type="InterPro" id="IPR003409">
    <property type="entry name" value="MORN"/>
</dbReference>
<feature type="compositionally biased region" description="Low complexity" evidence="2">
    <location>
        <begin position="245"/>
        <end position="266"/>
    </location>
</feature>
<feature type="compositionally biased region" description="Basic and acidic residues" evidence="2">
    <location>
        <begin position="805"/>
        <end position="820"/>
    </location>
</feature>
<evidence type="ECO:0000259" key="3">
    <source>
        <dbReference type="PROSITE" id="PS51111"/>
    </source>
</evidence>
<feature type="compositionally biased region" description="Basic and acidic residues" evidence="2">
    <location>
        <begin position="308"/>
        <end position="331"/>
    </location>
</feature>
<feature type="compositionally biased region" description="Low complexity" evidence="2">
    <location>
        <begin position="829"/>
        <end position="839"/>
    </location>
</feature>
<dbReference type="Gene3D" id="2.20.110.10">
    <property type="entry name" value="Histone H3 K4-specific methyltransferase SET7/9 N-terminal domain"/>
    <property type="match status" value="4"/>
</dbReference>
<feature type="region of interest" description="Disordered" evidence="2">
    <location>
        <begin position="533"/>
        <end position="608"/>
    </location>
</feature>
<evidence type="ECO:0000313" key="5">
    <source>
        <dbReference type="Proteomes" id="UP000221165"/>
    </source>
</evidence>
<feature type="region of interest" description="Disordered" evidence="2">
    <location>
        <begin position="851"/>
        <end position="886"/>
    </location>
</feature>
<accession>A0A2C6JFT6</accession>
<comment type="caution">
    <text evidence="4">The sequence shown here is derived from an EMBL/GenBank/DDBJ whole genome shotgun (WGS) entry which is preliminary data.</text>
</comment>
<feature type="compositionally biased region" description="Basic and acidic residues" evidence="2">
    <location>
        <begin position="1248"/>
        <end position="1258"/>
    </location>
</feature>
<feature type="compositionally biased region" description="Acidic residues" evidence="2">
    <location>
        <begin position="1145"/>
        <end position="1157"/>
    </location>
</feature>
<feature type="compositionally biased region" description="Low complexity" evidence="2">
    <location>
        <begin position="963"/>
        <end position="974"/>
    </location>
</feature>
<feature type="region of interest" description="Disordered" evidence="2">
    <location>
        <begin position="1"/>
        <end position="348"/>
    </location>
</feature>
<feature type="compositionally biased region" description="Basic and acidic residues" evidence="2">
    <location>
        <begin position="189"/>
        <end position="237"/>
    </location>
</feature>
<dbReference type="GeneID" id="94433025"/>
<feature type="compositionally biased region" description="Basic and acidic residues" evidence="2">
    <location>
        <begin position="577"/>
        <end position="602"/>
    </location>
</feature>
<feature type="compositionally biased region" description="Polar residues" evidence="2">
    <location>
        <begin position="295"/>
        <end position="307"/>
    </location>
</feature>
<dbReference type="SUPFAM" id="SSF82185">
    <property type="entry name" value="Histone H3 K4-specific methyltransferase SET7/9 N-terminal domain"/>
    <property type="match status" value="3"/>
</dbReference>
<organism evidence="4 5">
    <name type="scientific">Cystoisospora suis</name>
    <dbReference type="NCBI Taxonomy" id="483139"/>
    <lineage>
        <taxon>Eukaryota</taxon>
        <taxon>Sar</taxon>
        <taxon>Alveolata</taxon>
        <taxon>Apicomplexa</taxon>
        <taxon>Conoidasida</taxon>
        <taxon>Coccidia</taxon>
        <taxon>Eucoccidiorida</taxon>
        <taxon>Eimeriorina</taxon>
        <taxon>Sarcocystidae</taxon>
        <taxon>Cystoisospora</taxon>
    </lineage>
</organism>
<dbReference type="Proteomes" id="UP000221165">
    <property type="component" value="Unassembled WGS sequence"/>
</dbReference>
<feature type="region of interest" description="Disordered" evidence="2">
    <location>
        <begin position="797"/>
        <end position="839"/>
    </location>
</feature>
<proteinExistence type="predicted"/>
<feature type="region of interest" description="Disordered" evidence="2">
    <location>
        <begin position="1081"/>
        <end position="1158"/>
    </location>
</feature>
<dbReference type="Pfam" id="PF02493">
    <property type="entry name" value="MORN"/>
    <property type="match status" value="7"/>
</dbReference>
<feature type="compositionally biased region" description="Basic and acidic residues" evidence="2">
    <location>
        <begin position="452"/>
        <end position="478"/>
    </location>
</feature>
<feature type="compositionally biased region" description="Acidic residues" evidence="2">
    <location>
        <begin position="861"/>
        <end position="874"/>
    </location>
</feature>
<protein>
    <submittedName>
        <fullName evidence="4">Morn repeat-containing protein</fullName>
    </submittedName>
</protein>
<dbReference type="OrthoDB" id="270720at2759"/>
<dbReference type="PANTHER" id="PTHR43215:SF14">
    <property type="entry name" value="RADIAL SPOKE HEAD 1 HOMOLOG"/>
    <property type="match status" value="1"/>
</dbReference>
<feature type="compositionally biased region" description="Basic and acidic residues" evidence="2">
    <location>
        <begin position="549"/>
        <end position="565"/>
    </location>
</feature>
<dbReference type="VEuPathDB" id="ToxoDB:CSUI_009703"/>
<evidence type="ECO:0000256" key="2">
    <source>
        <dbReference type="SAM" id="MobiDB-lite"/>
    </source>
</evidence>
<keyword evidence="5" id="KW-1185">Reference proteome</keyword>
<feature type="compositionally biased region" description="Low complexity" evidence="2">
    <location>
        <begin position="419"/>
        <end position="430"/>
    </location>
</feature>
<feature type="compositionally biased region" description="Low complexity" evidence="2">
    <location>
        <begin position="336"/>
        <end position="345"/>
    </location>
</feature>
<keyword evidence="1" id="KW-0677">Repeat</keyword>
<dbReference type="InterPro" id="IPR014010">
    <property type="entry name" value="REJ_dom"/>
</dbReference>
<dbReference type="PROSITE" id="PS51111">
    <property type="entry name" value="REJ"/>
    <property type="match status" value="1"/>
</dbReference>
<feature type="compositionally biased region" description="Basic and acidic residues" evidence="2">
    <location>
        <begin position="95"/>
        <end position="105"/>
    </location>
</feature>
<evidence type="ECO:0000313" key="4">
    <source>
        <dbReference type="EMBL" id="PHJ16481.1"/>
    </source>
</evidence>
<feature type="region of interest" description="Disordered" evidence="2">
    <location>
        <begin position="963"/>
        <end position="1042"/>
    </location>
</feature>
<feature type="compositionally biased region" description="Basic and acidic residues" evidence="2">
    <location>
        <begin position="1111"/>
        <end position="1144"/>
    </location>
</feature>
<dbReference type="GO" id="GO:0016020">
    <property type="term" value="C:membrane"/>
    <property type="evidence" value="ECO:0007669"/>
    <property type="project" value="UniProtKB-SubCell"/>
</dbReference>
<evidence type="ECO:0000256" key="1">
    <source>
        <dbReference type="ARBA" id="ARBA00022737"/>
    </source>
</evidence>
<feature type="domain" description="REJ" evidence="3">
    <location>
        <begin position="1"/>
        <end position="33"/>
    </location>
</feature>
<sequence>PPSLSSPSSTFSSSSSSPFSPSYTSSPLPPSSCSSFPSPPSSSLYANISSSSSPNSREVFFLDPQESTSDGPPQPSPGNDSHRFLTPDAPHTSKKLRETRDEGRKRFSFFHLKPGKRCSTSSSSLQADGSGGNDPIEWLYGEEDIPPPYQRGEEEDLSSTSLPGKESRGENKMATRQGRGGGEDEEEALDKQKKEEEKISGDDEETRRKERQREDERDSTGQHHIDSKSGRKTDHDRHAKHKDSLPQGHLFSSSSSHAQESSSFSSPRKHLEKREEKTNPFAAGEEEEGERRGGLQQTALSPFSDMTSDNRLDGRETRAMGASKSKDEERPTGVLSSSSSFSSSSAWKSCAGVGGALAQFSRFAFLKKLTTTAQGLPSGIPGEARERGKEEEESENSASSSSLHPTYVLDSSVERTSRHLSSSSSSQLSHLRSRTEIKRGDREKEEQEEEQEERRLIRREGRRKEGEEERGLHREGEGGARATALPTGDATWERAADLFRSAVAYHLELLSRQAAVAAGTQRSAQRFLAEIERQEKEEEDEEKKKKTQTKKEKEAYVPDSDDGRLKKSSGITLSTKDGIEGLRDASKREKRRDMEEEEKKNEASSSFCMGVGKGSLVKNFNPLWLRAWAATHNFQVWLRQHRLPVIVQEEEEREEEEKTSLSPSLIPPPAPPPQEGDVRYVYENRDVYEGQFLKGMRHGHGVYYSKKDGFSYEGEWKEDLRHGEGVLTHDKVGFVYVGQWYKDEKHGEGHLYSSTERYWGTFHHNKYQGKGTYVERVTGAQYEGEFSEGLFHGLGKLSLPSPSSSKEEGKSLGKTIEGHKNKSGRKAFSSSSPHVPLSSRCSRIRVKAPYSSSSLLSAGQGEEEDKETEEDQEREDGGGKKKKKKDASLKGVTICGEWDRGKVRGVATCAYEDGCLYTGTLQEDTLLPEGSGCMSFCDGSSYEGQWKNGRKHGTGVFTCRPSSPSSLFISSSLSKKNNRHEEAEKQEEEDHLHSHTTQEEEERGSFNKGEKRKTDTCSSSSSSSSRDERGGVNGRDDMRPGGYLVYEGVWYEDVPREKAEWIVTFPSGDKYIGCLSMKRSEEKNRYMKKEKEKQKKRRETERICATEGGEGGEREKEEEKGERMGGEDTEKKKEKEEEKERYDISEEEEKEEEEEDYSMYVVPHGEGLSKHKALGETYEGQWMYGARHGQGESISSEGVRYLGGWQCGYEHGEGLLVNTDTQKQYEGKFLYGRFISRDSSHLHTKKNKKDEEEEKKREEEEDEEEERRDVTKFSHKRKILFYESFLVYPIHLSPFFWESSTH</sequence>